<reference evidence="3 4" key="2">
    <citation type="journal article" date="2022" name="Mol. Biol. Evol.">
        <title>Comparative Genomics Reveals Insights into the Divergent Evolution of Astigmatic Mites and Household Pest Adaptations.</title>
        <authorList>
            <person name="Xiong Q."/>
            <person name="Wan A.T."/>
            <person name="Liu X."/>
            <person name="Fung C.S."/>
            <person name="Xiao X."/>
            <person name="Malainual N."/>
            <person name="Hou J."/>
            <person name="Wang L."/>
            <person name="Wang M."/>
            <person name="Yang K.Y."/>
            <person name="Cui Y."/>
            <person name="Leung E.L."/>
            <person name="Nong W."/>
            <person name="Shin S.K."/>
            <person name="Au S.W."/>
            <person name="Jeong K.Y."/>
            <person name="Chew F.T."/>
            <person name="Hui J.H."/>
            <person name="Leung T.F."/>
            <person name="Tungtrongchitr A."/>
            <person name="Zhong N."/>
            <person name="Liu Z."/>
            <person name="Tsui S.K."/>
        </authorList>
    </citation>
    <scope>NUCLEOTIDE SEQUENCE [LARGE SCALE GENOMIC DNA]</scope>
    <source>
        <strain evidence="3">Derp</strain>
    </source>
</reference>
<organism evidence="3 4">
    <name type="scientific">Dermatophagoides pteronyssinus</name>
    <name type="common">European house dust mite</name>
    <dbReference type="NCBI Taxonomy" id="6956"/>
    <lineage>
        <taxon>Eukaryota</taxon>
        <taxon>Metazoa</taxon>
        <taxon>Ecdysozoa</taxon>
        <taxon>Arthropoda</taxon>
        <taxon>Chelicerata</taxon>
        <taxon>Arachnida</taxon>
        <taxon>Acari</taxon>
        <taxon>Acariformes</taxon>
        <taxon>Sarcoptiformes</taxon>
        <taxon>Astigmata</taxon>
        <taxon>Psoroptidia</taxon>
        <taxon>Analgoidea</taxon>
        <taxon>Pyroglyphidae</taxon>
        <taxon>Dermatophagoidinae</taxon>
        <taxon>Dermatophagoides</taxon>
    </lineage>
</organism>
<reference evidence="3 4" key="1">
    <citation type="journal article" date="2018" name="J. Allergy Clin. Immunol.">
        <title>High-quality assembly of Dermatophagoides pteronyssinus genome and transcriptome reveals a wide range of novel allergens.</title>
        <authorList>
            <person name="Liu X.Y."/>
            <person name="Yang K.Y."/>
            <person name="Wang M.Q."/>
            <person name="Kwok J.S."/>
            <person name="Zeng X."/>
            <person name="Yang Z."/>
            <person name="Xiao X.J."/>
            <person name="Lau C.P."/>
            <person name="Li Y."/>
            <person name="Huang Z.M."/>
            <person name="Ba J.G."/>
            <person name="Yim A.K."/>
            <person name="Ouyang C.Y."/>
            <person name="Ngai S.M."/>
            <person name="Chan T.F."/>
            <person name="Leung E.L."/>
            <person name="Liu L."/>
            <person name="Liu Z.G."/>
            <person name="Tsui S.K."/>
        </authorList>
    </citation>
    <scope>NUCLEOTIDE SEQUENCE [LARGE SCALE GENOMIC DNA]</scope>
    <source>
        <strain evidence="3">Derp</strain>
    </source>
</reference>
<gene>
    <name evidence="3" type="ORF">DERP_004628</name>
</gene>
<feature type="region of interest" description="Disordered" evidence="1">
    <location>
        <begin position="189"/>
        <end position="231"/>
    </location>
</feature>
<proteinExistence type="predicted"/>
<evidence type="ECO:0000256" key="2">
    <source>
        <dbReference type="SAM" id="SignalP"/>
    </source>
</evidence>
<dbReference type="EMBL" id="NJHN03000029">
    <property type="protein sequence ID" value="KAH9424443.1"/>
    <property type="molecule type" value="Genomic_DNA"/>
</dbReference>
<feature type="compositionally biased region" description="Pro residues" evidence="1">
    <location>
        <begin position="551"/>
        <end position="565"/>
    </location>
</feature>
<feature type="signal peptide" evidence="2">
    <location>
        <begin position="1"/>
        <end position="22"/>
    </location>
</feature>
<sequence>MFPFDKSIILFCVLTVGQIVRAQYGGGGGGGGNYGGGGGGGGGGSYGGGGNYGGGGMGYTSYKPEPPRQMRLNLGIAVPPIILKMPRMEFPQMSIRANFMKQPYAKPLEVNMPPPPQIQFGDDKTYGTGGYSKNSGGSYGGGGGGGGGASMTYSEPASGYSGGEAPASGGYGGGSAPAPQMGGYGAAPSPMGGYGGEQQQAPAPMGGYGGPPPAQMGGYGGSPPAPMGGYGGPPPANMGGYSEPSQAQMGGYGGPPPAQMGGYGGNSMGYGGMPSSGGGYGGPYGTMSNVGIEKTITVGTDPSLGNQYGASHPPKYALPLIKRNHLLLWPLMVTIILVCYLSSTVFARNYYPPKYEDNRQSRIKLNLGLHVPPIIVKLPRMEMPQLVIGANLIKNPKAKPLVLNMPPPPSISFGDSKYDGGGYSAPPSYGGGGYQYAAAGSTQTTDSIKTSASSANEYGLDLKAYSSDQYQNMMHPPTSVAQPLPPQPSNPLEMMQQYSAHQPQYSSHQPHYAHPHPHPYGMMPPPPPPSSSHYLHHHQHEQQSDHHEPKPMPPPMMPPHMMPPPPLPPMGNPMHSYPGQQPPYYGTTLESMPHYPVERMGLIPPPPPPPHHSFSMKPFNEPGMMAMSTNRAQQHLLPPPSGFKSPFQLLKNSGNEKFKLRLKPNAEIFDSEQLYSSINGDDEQQDNDDSINEDYSKDYNAAPKISMPKYQQRN</sequence>
<feature type="chain" id="PRO_5047520340" evidence="2">
    <location>
        <begin position="23"/>
        <end position="714"/>
    </location>
</feature>
<accession>A0ABQ8JPU9</accession>
<evidence type="ECO:0000313" key="3">
    <source>
        <dbReference type="EMBL" id="KAH9424443.1"/>
    </source>
</evidence>
<feature type="region of interest" description="Disordered" evidence="1">
    <location>
        <begin position="108"/>
        <end position="131"/>
    </location>
</feature>
<dbReference type="Proteomes" id="UP000887458">
    <property type="component" value="Unassembled WGS sequence"/>
</dbReference>
<feature type="region of interest" description="Disordered" evidence="1">
    <location>
        <begin position="665"/>
        <end position="714"/>
    </location>
</feature>
<evidence type="ECO:0000313" key="4">
    <source>
        <dbReference type="Proteomes" id="UP000887458"/>
    </source>
</evidence>
<feature type="compositionally biased region" description="Acidic residues" evidence="1">
    <location>
        <begin position="680"/>
        <end position="692"/>
    </location>
</feature>
<feature type="region of interest" description="Disordered" evidence="1">
    <location>
        <begin position="236"/>
        <end position="255"/>
    </location>
</feature>
<feature type="compositionally biased region" description="Basic and acidic residues" evidence="1">
    <location>
        <begin position="540"/>
        <end position="550"/>
    </location>
</feature>
<feature type="region of interest" description="Disordered" evidence="1">
    <location>
        <begin position="471"/>
        <end position="565"/>
    </location>
</feature>
<comment type="caution">
    <text evidence="3">The sequence shown here is derived from an EMBL/GenBank/DDBJ whole genome shotgun (WGS) entry which is preliminary data.</text>
</comment>
<protein>
    <submittedName>
        <fullName evidence="3">Uncharacterized protein</fullName>
    </submittedName>
</protein>
<keyword evidence="4" id="KW-1185">Reference proteome</keyword>
<evidence type="ECO:0000256" key="1">
    <source>
        <dbReference type="SAM" id="MobiDB-lite"/>
    </source>
</evidence>
<keyword evidence="2" id="KW-0732">Signal</keyword>
<name>A0ABQ8JPU9_DERPT</name>